<dbReference type="RefSeq" id="WP_231058841.1">
    <property type="nucleotide sequence ID" value="NZ_JAJNOC010000004.1"/>
</dbReference>
<protein>
    <submittedName>
        <fullName evidence="1">Uncharacterized protein</fullName>
    </submittedName>
</protein>
<sequence length="203" mass="22719">MKISEHIKQSLDAADRGDLDQAMLSACIAIDGTASKMYPREPLVGKRFRRFINEYLDVIELMHGGINLQETVFPFKSNKGVEGLAFADIIYEKFRCNLAHGSELPDGYGVAVQVAPGQMQFVIDLEVGAMTVPQSAIYALGLAAVLAPVNEDQKIGSNLYHYRDSINTYVVDRWWGKLECARQIMDFDSLIRVKLDFSNHMAK</sequence>
<dbReference type="EMBL" id="JAJNOC010000004">
    <property type="protein sequence ID" value="MCD2517558.1"/>
    <property type="molecule type" value="Genomic_DNA"/>
</dbReference>
<comment type="caution">
    <text evidence="1">The sequence shown here is derived from an EMBL/GenBank/DDBJ whole genome shotgun (WGS) entry which is preliminary data.</text>
</comment>
<dbReference type="Proteomes" id="UP001179361">
    <property type="component" value="Unassembled WGS sequence"/>
</dbReference>
<keyword evidence="2" id="KW-1185">Reference proteome</keyword>
<reference evidence="1" key="1">
    <citation type="submission" date="2021-11" db="EMBL/GenBank/DDBJ databases">
        <title>The complete genome of Massilia sp sp. G4R7.</title>
        <authorList>
            <person name="Liu L."/>
            <person name="Yue J."/>
            <person name="Yuan J."/>
            <person name="Yang F."/>
            <person name="Li L."/>
        </authorList>
    </citation>
    <scope>NUCLEOTIDE SEQUENCE</scope>
    <source>
        <strain evidence="1">G4R7</strain>
    </source>
</reference>
<evidence type="ECO:0000313" key="2">
    <source>
        <dbReference type="Proteomes" id="UP001179361"/>
    </source>
</evidence>
<proteinExistence type="predicted"/>
<name>A0ABS8Q731_9BURK</name>
<evidence type="ECO:0000313" key="1">
    <source>
        <dbReference type="EMBL" id="MCD2517558.1"/>
    </source>
</evidence>
<accession>A0ABS8Q731</accession>
<organism evidence="1 2">
    <name type="scientific">Massilia phyllostachyos</name>
    <dbReference type="NCBI Taxonomy" id="2898585"/>
    <lineage>
        <taxon>Bacteria</taxon>
        <taxon>Pseudomonadati</taxon>
        <taxon>Pseudomonadota</taxon>
        <taxon>Betaproteobacteria</taxon>
        <taxon>Burkholderiales</taxon>
        <taxon>Oxalobacteraceae</taxon>
        <taxon>Telluria group</taxon>
        <taxon>Massilia</taxon>
    </lineage>
</organism>
<gene>
    <name evidence="1" type="ORF">LQ564_14690</name>
</gene>